<dbReference type="Proteomes" id="UP001280121">
    <property type="component" value="Unassembled WGS sequence"/>
</dbReference>
<evidence type="ECO:0000313" key="2">
    <source>
        <dbReference type="Proteomes" id="UP001280121"/>
    </source>
</evidence>
<gene>
    <name evidence="1" type="ORF">Ddye_021943</name>
</gene>
<accession>A0AAD9U3C0</accession>
<comment type="caution">
    <text evidence="1">The sequence shown here is derived from an EMBL/GenBank/DDBJ whole genome shotgun (WGS) entry which is preliminary data.</text>
</comment>
<organism evidence="1 2">
    <name type="scientific">Dipteronia dyeriana</name>
    <dbReference type="NCBI Taxonomy" id="168575"/>
    <lineage>
        <taxon>Eukaryota</taxon>
        <taxon>Viridiplantae</taxon>
        <taxon>Streptophyta</taxon>
        <taxon>Embryophyta</taxon>
        <taxon>Tracheophyta</taxon>
        <taxon>Spermatophyta</taxon>
        <taxon>Magnoliopsida</taxon>
        <taxon>eudicotyledons</taxon>
        <taxon>Gunneridae</taxon>
        <taxon>Pentapetalae</taxon>
        <taxon>rosids</taxon>
        <taxon>malvids</taxon>
        <taxon>Sapindales</taxon>
        <taxon>Sapindaceae</taxon>
        <taxon>Hippocastanoideae</taxon>
        <taxon>Acereae</taxon>
        <taxon>Dipteronia</taxon>
    </lineage>
</organism>
<protein>
    <recommendedName>
        <fullName evidence="3">Reverse transcriptase</fullName>
    </recommendedName>
</protein>
<sequence>MVIGVVLYGDMVHMSHLKFVDDTTHFIKTRIEYLKNLRRILCCFELVSRKALRPLLYLGLPIDANPSLKSCWNPIVERIERRLASWKMRFLSKDGRLVLIKTVLSSIPTYYVLVFRITVGFAQSIKKLQLVRKRAIWRKVLCAKYRINDRWLSWDWHGPKVALDFVKAMRRLLDQGSKSANILKEGMSVVIGNGMNARFWDEIKYNSLTMREAFPRIFALSVNKK</sequence>
<evidence type="ECO:0008006" key="3">
    <source>
        <dbReference type="Google" id="ProtNLM"/>
    </source>
</evidence>
<dbReference type="EMBL" id="JANJYI010000006">
    <property type="protein sequence ID" value="KAK2646748.1"/>
    <property type="molecule type" value="Genomic_DNA"/>
</dbReference>
<dbReference type="PANTHER" id="PTHR33116:SF78">
    <property type="entry name" value="OS12G0587133 PROTEIN"/>
    <property type="match status" value="1"/>
</dbReference>
<dbReference type="PANTHER" id="PTHR33116">
    <property type="entry name" value="REVERSE TRANSCRIPTASE ZINC-BINDING DOMAIN-CONTAINING PROTEIN-RELATED-RELATED"/>
    <property type="match status" value="1"/>
</dbReference>
<name>A0AAD9U3C0_9ROSI</name>
<reference evidence="1" key="1">
    <citation type="journal article" date="2023" name="Plant J.">
        <title>Genome sequences and population genomics provide insights into the demographic history, inbreeding, and mutation load of two 'living fossil' tree species of Dipteronia.</title>
        <authorList>
            <person name="Feng Y."/>
            <person name="Comes H.P."/>
            <person name="Chen J."/>
            <person name="Zhu S."/>
            <person name="Lu R."/>
            <person name="Zhang X."/>
            <person name="Li P."/>
            <person name="Qiu J."/>
            <person name="Olsen K.M."/>
            <person name="Qiu Y."/>
        </authorList>
    </citation>
    <scope>NUCLEOTIDE SEQUENCE</scope>
    <source>
        <strain evidence="1">KIB01</strain>
    </source>
</reference>
<evidence type="ECO:0000313" key="1">
    <source>
        <dbReference type="EMBL" id="KAK2646748.1"/>
    </source>
</evidence>
<dbReference type="AlphaFoldDB" id="A0AAD9U3C0"/>
<keyword evidence="2" id="KW-1185">Reference proteome</keyword>
<proteinExistence type="predicted"/>